<sequence length="82" mass="9028">MNNTQLANRDDRLLREYDYEDEWVLAADLAVDDDSVQYDTVGDTLLLVIDADGQVTETELDLPGADAAVTVKNGVLTVQVDQ</sequence>
<dbReference type="Pfam" id="PF23444">
    <property type="entry name" value="DUF7127"/>
    <property type="match status" value="1"/>
</dbReference>
<organism evidence="1 2">
    <name type="scientific">Halonotius pteroides</name>
    <dbReference type="NCBI Taxonomy" id="268735"/>
    <lineage>
        <taxon>Archaea</taxon>
        <taxon>Methanobacteriati</taxon>
        <taxon>Methanobacteriota</taxon>
        <taxon>Stenosarchaea group</taxon>
        <taxon>Halobacteria</taxon>
        <taxon>Halobacteriales</taxon>
        <taxon>Haloferacaceae</taxon>
        <taxon>Halonotius</taxon>
    </lineage>
</organism>
<comment type="caution">
    <text evidence="1">The sequence shown here is derived from an EMBL/GenBank/DDBJ whole genome shotgun (WGS) entry which is preliminary data.</text>
</comment>
<reference evidence="1 2" key="1">
    <citation type="submission" date="2018-06" db="EMBL/GenBank/DDBJ databases">
        <title>Halonotius sp. F13-13 a new haloarchaeeon isolated from a solar saltern from Isla Cristina, Huelva, Spain.</title>
        <authorList>
            <person name="Duran-Viseras A."/>
            <person name="Sanchez-Porro C."/>
            <person name="Ventosa A."/>
        </authorList>
    </citation>
    <scope>NUCLEOTIDE SEQUENCE [LARGE SCALE GENOMIC DNA]</scope>
    <source>
        <strain evidence="1 2">CECT 7525</strain>
    </source>
</reference>
<evidence type="ECO:0000313" key="1">
    <source>
        <dbReference type="EMBL" id="RJX51163.1"/>
    </source>
</evidence>
<dbReference type="AlphaFoldDB" id="A0A3A6Q4M9"/>
<keyword evidence="2" id="KW-1185">Reference proteome</keyword>
<gene>
    <name evidence="1" type="ORF">DP106_03510</name>
</gene>
<dbReference type="InterPro" id="IPR055551">
    <property type="entry name" value="DUF7127"/>
</dbReference>
<proteinExistence type="predicted"/>
<dbReference type="Proteomes" id="UP000281564">
    <property type="component" value="Unassembled WGS sequence"/>
</dbReference>
<evidence type="ECO:0000313" key="2">
    <source>
        <dbReference type="Proteomes" id="UP000281564"/>
    </source>
</evidence>
<accession>A0A3A6Q4M9</accession>
<name>A0A3A6Q4M9_9EURY</name>
<protein>
    <submittedName>
        <fullName evidence="1">Hsp20/alpha crystallin family protein</fullName>
    </submittedName>
</protein>
<dbReference type="EMBL" id="QMDW01000003">
    <property type="protein sequence ID" value="RJX51163.1"/>
    <property type="molecule type" value="Genomic_DNA"/>
</dbReference>
<dbReference type="OrthoDB" id="304071at2157"/>
<dbReference type="RefSeq" id="WP_120083433.1">
    <property type="nucleotide sequence ID" value="NZ_QMDW01000003.1"/>
</dbReference>